<evidence type="ECO:0000256" key="1">
    <source>
        <dbReference type="ARBA" id="ARBA00000141"/>
    </source>
</evidence>
<dbReference type="PANTHER" id="PTHR21327">
    <property type="entry name" value="GTP CYCLOHYDROLASE II-RELATED"/>
    <property type="match status" value="1"/>
</dbReference>
<evidence type="ECO:0000256" key="12">
    <source>
        <dbReference type="ARBA" id="ARBA00022842"/>
    </source>
</evidence>
<keyword evidence="9 19" id="KW-0547">Nucleotide-binding</keyword>
<dbReference type="EMBL" id="AVPE01000001">
    <property type="protein sequence ID" value="KGX93814.1"/>
    <property type="molecule type" value="Genomic_DNA"/>
</dbReference>
<dbReference type="NCBIfam" id="NF006803">
    <property type="entry name" value="PRK09311.1"/>
    <property type="match status" value="1"/>
</dbReference>
<dbReference type="HAMAP" id="MF_00180">
    <property type="entry name" value="RibB"/>
    <property type="match status" value="1"/>
</dbReference>
<dbReference type="NCBIfam" id="NF001591">
    <property type="entry name" value="PRK00393.1"/>
    <property type="match status" value="1"/>
</dbReference>
<feature type="binding site" evidence="19">
    <location>
        <position position="350"/>
    </location>
    <ligand>
        <name>GTP</name>
        <dbReference type="ChEBI" id="CHEBI:37565"/>
    </ligand>
</feature>
<evidence type="ECO:0000313" key="21">
    <source>
        <dbReference type="EMBL" id="KGX93814.1"/>
    </source>
</evidence>
<evidence type="ECO:0000256" key="6">
    <source>
        <dbReference type="ARBA" id="ARBA00005520"/>
    </source>
</evidence>
<comment type="function">
    <text evidence="3 19">Catalyzes the conversion of D-ribulose 5-phosphate to formate and 3,4-dihydroxy-2-butanone 4-phosphate.</text>
</comment>
<evidence type="ECO:0000259" key="20">
    <source>
        <dbReference type="Pfam" id="PF00925"/>
    </source>
</evidence>
<feature type="binding site" evidence="19">
    <location>
        <position position="271"/>
    </location>
    <ligand>
        <name>GTP</name>
        <dbReference type="ChEBI" id="CHEBI:37565"/>
    </ligand>
</feature>
<dbReference type="UniPathway" id="UPA00275">
    <property type="reaction ID" value="UER00399"/>
</dbReference>
<protein>
    <recommendedName>
        <fullName evidence="19">Riboflavin biosynthesis protein RibBA</fullName>
    </recommendedName>
    <domain>
        <recommendedName>
            <fullName evidence="19">3,4-dihydroxy-2-butanone 4-phosphate synthase</fullName>
            <shortName evidence="19">DHBP synthase</shortName>
            <ecNumber evidence="19">4.1.99.12</ecNumber>
        </recommendedName>
    </domain>
    <domain>
        <recommendedName>
            <fullName evidence="19">GTP cyclohydrolase-2</fullName>
            <ecNumber evidence="19">3.5.4.25</ecNumber>
        </recommendedName>
        <alternativeName>
            <fullName evidence="19">GTP cyclohydrolase II</fullName>
        </alternativeName>
    </domain>
</protein>
<feature type="binding site" evidence="19">
    <location>
        <position position="31"/>
    </location>
    <ligand>
        <name>D-ribulose 5-phosphate</name>
        <dbReference type="ChEBI" id="CHEBI:58121"/>
    </ligand>
</feature>
<feature type="binding site" evidence="19">
    <location>
        <begin position="26"/>
        <end position="27"/>
    </location>
    <ligand>
        <name>D-ribulose 5-phosphate</name>
        <dbReference type="ChEBI" id="CHEBI:58121"/>
    </ligand>
</feature>
<comment type="similarity">
    <text evidence="6 19">In the N-terminal section; belongs to the DHBP synthase family.</text>
</comment>
<evidence type="ECO:0000256" key="9">
    <source>
        <dbReference type="ARBA" id="ARBA00022741"/>
    </source>
</evidence>
<evidence type="ECO:0000256" key="2">
    <source>
        <dbReference type="ARBA" id="ARBA00001936"/>
    </source>
</evidence>
<dbReference type="FunFam" id="3.40.50.10990:FF:000001">
    <property type="entry name" value="Riboflavin biosynthesis protein RibBA"/>
    <property type="match status" value="1"/>
</dbReference>
<reference evidence="21 22" key="1">
    <citation type="submission" date="2013-08" db="EMBL/GenBank/DDBJ databases">
        <authorList>
            <person name="Huang J."/>
            <person name="Wang G."/>
        </authorList>
    </citation>
    <scope>NUCLEOTIDE SEQUENCE [LARGE SCALE GENOMIC DNA]</scope>
    <source>
        <strain evidence="21 22">JSM 076056</strain>
    </source>
</reference>
<feature type="binding site" evidence="19">
    <location>
        <begin position="293"/>
        <end position="295"/>
    </location>
    <ligand>
        <name>GTP</name>
        <dbReference type="ChEBI" id="CHEBI:37565"/>
    </ligand>
</feature>
<comment type="cofactor">
    <cofactor evidence="19">
        <name>Mg(2+)</name>
        <dbReference type="ChEBI" id="CHEBI:18420"/>
    </cofactor>
    <cofactor evidence="19">
        <name>Mn(2+)</name>
        <dbReference type="ChEBI" id="CHEBI:29035"/>
    </cofactor>
    <text evidence="19">Binds 2 divalent metal cations per subunit. Magnesium or manganese.</text>
</comment>
<keyword evidence="11 19" id="KW-0862">Zinc</keyword>
<feature type="binding site" evidence="19">
    <location>
        <position position="266"/>
    </location>
    <ligand>
        <name>Zn(2+)</name>
        <dbReference type="ChEBI" id="CHEBI:29105"/>
        <note>catalytic</note>
    </ligand>
</feature>
<dbReference type="Gene3D" id="3.40.50.10990">
    <property type="entry name" value="GTP cyclohydrolase II"/>
    <property type="match status" value="1"/>
</dbReference>
<evidence type="ECO:0000256" key="7">
    <source>
        <dbReference type="ARBA" id="ARBA00022619"/>
    </source>
</evidence>
<feature type="site" description="Essential for DHBP synthase activity" evidence="19">
    <location>
        <position position="162"/>
    </location>
</feature>
<dbReference type="GO" id="GO:0003935">
    <property type="term" value="F:GTP cyclohydrolase II activity"/>
    <property type="evidence" value="ECO:0007669"/>
    <property type="project" value="UniProtKB-UniRule"/>
</dbReference>
<dbReference type="AlphaFoldDB" id="A0A0A5GP98"/>
<dbReference type="SUPFAM" id="SSF142695">
    <property type="entry name" value="RibA-like"/>
    <property type="match status" value="1"/>
</dbReference>
<evidence type="ECO:0000256" key="14">
    <source>
        <dbReference type="ARBA" id="ARBA00023211"/>
    </source>
</evidence>
<comment type="catalytic activity">
    <reaction evidence="18 19">
        <text>GTP + 4 H2O = 2,5-diamino-6-hydroxy-4-(5-phosphoribosylamino)-pyrimidine + formate + 2 phosphate + 3 H(+)</text>
        <dbReference type="Rhea" id="RHEA:23704"/>
        <dbReference type="ChEBI" id="CHEBI:15377"/>
        <dbReference type="ChEBI" id="CHEBI:15378"/>
        <dbReference type="ChEBI" id="CHEBI:15740"/>
        <dbReference type="ChEBI" id="CHEBI:37565"/>
        <dbReference type="ChEBI" id="CHEBI:43474"/>
        <dbReference type="ChEBI" id="CHEBI:58614"/>
        <dbReference type="EC" id="3.5.4.25"/>
    </reaction>
</comment>
<dbReference type="RefSeq" id="WP_026799088.1">
    <property type="nucleotide sequence ID" value="NZ_AULI01000001.1"/>
</dbReference>
<comment type="function">
    <text evidence="17 19">Catalyzes the conversion of GTP to 2,5-diamino-6-ribosylamino-4(3H)-pyrimidinone 5'-phosphate (DARP), formate and pyrophosphate.</text>
</comment>
<comment type="pathway">
    <text evidence="4 19">Cofactor biosynthesis; riboflavin biosynthesis; 5-amino-6-(D-ribitylamino)uracil from GTP: step 1/4.</text>
</comment>
<feature type="active site" description="Proton acceptor; for GTP cyclohydrolase activity" evidence="19">
    <location>
        <position position="327"/>
    </location>
</feature>
<dbReference type="CDD" id="cd00641">
    <property type="entry name" value="GTP_cyclohydro2"/>
    <property type="match status" value="1"/>
</dbReference>
<evidence type="ECO:0000256" key="17">
    <source>
        <dbReference type="ARBA" id="ARBA00043932"/>
    </source>
</evidence>
<keyword evidence="7 19" id="KW-0686">Riboflavin biosynthesis</keyword>
<comment type="cofactor">
    <cofactor evidence="19">
        <name>Zn(2+)</name>
        <dbReference type="ChEBI" id="CHEBI:29105"/>
    </cofactor>
    <text evidence="19">Binds 1 zinc ion per subunit.</text>
</comment>
<evidence type="ECO:0000256" key="5">
    <source>
        <dbReference type="ARBA" id="ARBA00004904"/>
    </source>
</evidence>
<keyword evidence="13 19" id="KW-0342">GTP-binding</keyword>
<dbReference type="GO" id="GO:0008270">
    <property type="term" value="F:zinc ion binding"/>
    <property type="evidence" value="ECO:0007669"/>
    <property type="project" value="UniProtKB-UniRule"/>
</dbReference>
<comment type="cofactor">
    <cofactor evidence="2">
        <name>Mn(2+)</name>
        <dbReference type="ChEBI" id="CHEBI:29035"/>
    </cofactor>
</comment>
<sequence length="397" mass="44215">MFDSIKEAIEELKQGKVVIVCDDEDRENEGDLVALADYATPEVINFMITHGKGLVCTPVDQQIANRLQLFPMVDHNTDPHETAFTVSIDHKYSTTGISAQERSLTIREMLNPASQGHDFKRPGHVFPLLAKEGGVLRRAGHTEAAVDLARLAGGQPAGVICEIIKEDGSMARVPDLRKMADEHGLKMITIQDLIHYRNREEKLVNREVEITLPTEYGDFRAIGYTNEVDGKEHIALVKGDLDPEQPTLVRVHSECLTGDVFGSYRCDCGPQLHAALQQIEEAGQGVLLYMRQEGRGIGLLNKMHAYKLQEEGLDTVEANEKLGFAPDLRDYGIGAQILRDLGVQQMKLLTNNPRKIAGLSGYGLEVVERVGIQMKHRGENEHYLKTKQSKLGHLLHF</sequence>
<keyword evidence="14 19" id="KW-0464">Manganese</keyword>
<feature type="binding site" evidence="19">
    <location>
        <position position="315"/>
    </location>
    <ligand>
        <name>GTP</name>
        <dbReference type="ChEBI" id="CHEBI:37565"/>
    </ligand>
</feature>
<dbReference type="InterPro" id="IPR000926">
    <property type="entry name" value="RibA"/>
</dbReference>
<evidence type="ECO:0000256" key="11">
    <source>
        <dbReference type="ARBA" id="ARBA00022833"/>
    </source>
</evidence>
<keyword evidence="22" id="KW-1185">Reference proteome</keyword>
<feature type="binding site" evidence="19">
    <location>
        <position position="268"/>
    </location>
    <ligand>
        <name>Zn(2+)</name>
        <dbReference type="ChEBI" id="CHEBI:29105"/>
        <note>catalytic</note>
    </ligand>
</feature>
<organism evidence="21 22">
    <name type="scientific">Pontibacillus halophilus JSM 076056 = DSM 19796</name>
    <dbReference type="NCBI Taxonomy" id="1385510"/>
    <lineage>
        <taxon>Bacteria</taxon>
        <taxon>Bacillati</taxon>
        <taxon>Bacillota</taxon>
        <taxon>Bacilli</taxon>
        <taxon>Bacillales</taxon>
        <taxon>Bacillaceae</taxon>
        <taxon>Pontibacillus</taxon>
    </lineage>
</organism>
<feature type="binding site" evidence="19">
    <location>
        <begin position="138"/>
        <end position="142"/>
    </location>
    <ligand>
        <name>D-ribulose 5-phosphate</name>
        <dbReference type="ChEBI" id="CHEBI:58121"/>
    </ligand>
</feature>
<dbReference type="PIRSF" id="PIRSF001259">
    <property type="entry name" value="RibA"/>
    <property type="match status" value="1"/>
</dbReference>
<dbReference type="InterPro" id="IPR017945">
    <property type="entry name" value="DHBP_synth_RibB-like_a/b_dom"/>
</dbReference>
<evidence type="ECO:0000256" key="3">
    <source>
        <dbReference type="ARBA" id="ARBA00002284"/>
    </source>
</evidence>
<feature type="region of interest" description="GTP cyclohydrolase II" evidence="19">
    <location>
        <begin position="200"/>
        <end position="397"/>
    </location>
</feature>
<dbReference type="HAMAP" id="MF_00179">
    <property type="entry name" value="RibA"/>
    <property type="match status" value="1"/>
</dbReference>
<feature type="binding site" evidence="19">
    <location>
        <position position="141"/>
    </location>
    <ligand>
        <name>Mg(2+)</name>
        <dbReference type="ChEBI" id="CHEBI:18420"/>
        <label>2</label>
    </ligand>
</feature>
<dbReference type="STRING" id="1385510.GCA_000425205_00271"/>
<evidence type="ECO:0000256" key="19">
    <source>
        <dbReference type="HAMAP-Rule" id="MF_01283"/>
    </source>
</evidence>
<dbReference type="eggNOG" id="COG0108">
    <property type="taxonomic scope" value="Bacteria"/>
</dbReference>
<gene>
    <name evidence="19" type="primary">ribBA</name>
    <name evidence="21" type="ORF">N781_01035</name>
</gene>
<comment type="catalytic activity">
    <reaction evidence="1 19">
        <text>D-ribulose 5-phosphate = (2S)-2-hydroxy-3-oxobutyl phosphate + formate + H(+)</text>
        <dbReference type="Rhea" id="RHEA:18457"/>
        <dbReference type="ChEBI" id="CHEBI:15378"/>
        <dbReference type="ChEBI" id="CHEBI:15740"/>
        <dbReference type="ChEBI" id="CHEBI:58121"/>
        <dbReference type="ChEBI" id="CHEBI:58830"/>
        <dbReference type="EC" id="4.1.99.12"/>
    </reaction>
</comment>
<dbReference type="Pfam" id="PF00926">
    <property type="entry name" value="DHBP_synthase"/>
    <property type="match status" value="1"/>
</dbReference>
<evidence type="ECO:0000256" key="15">
    <source>
        <dbReference type="ARBA" id="ARBA00023239"/>
    </source>
</evidence>
<accession>A0A0A5GP98</accession>
<feature type="region of interest" description="DHBP synthase" evidence="19">
    <location>
        <begin position="1"/>
        <end position="199"/>
    </location>
</feature>
<comment type="similarity">
    <text evidence="19">In the C-terminal section; belongs to the GTP cyclohydrolase II family.</text>
</comment>
<feature type="domain" description="GTP cyclohydrolase II" evidence="20">
    <location>
        <begin position="206"/>
        <end position="370"/>
    </location>
</feature>
<dbReference type="GO" id="GO:0009231">
    <property type="term" value="P:riboflavin biosynthetic process"/>
    <property type="evidence" value="ECO:0007669"/>
    <property type="project" value="UniProtKB-UniRule"/>
</dbReference>
<dbReference type="InterPro" id="IPR000422">
    <property type="entry name" value="DHBP_synthase_RibB"/>
</dbReference>
<feature type="binding site" evidence="19">
    <location>
        <position position="27"/>
    </location>
    <ligand>
        <name>Mg(2+)</name>
        <dbReference type="ChEBI" id="CHEBI:18420"/>
        <label>2</label>
    </ligand>
</feature>
<dbReference type="EC" id="3.5.4.25" evidence="19"/>
<evidence type="ECO:0000256" key="8">
    <source>
        <dbReference type="ARBA" id="ARBA00022723"/>
    </source>
</evidence>
<keyword evidence="16 19" id="KW-0511">Multifunctional enzyme</keyword>
<dbReference type="SUPFAM" id="SSF55821">
    <property type="entry name" value="YrdC/RibB"/>
    <property type="match status" value="1"/>
</dbReference>
<dbReference type="InterPro" id="IPR036144">
    <property type="entry name" value="RibA-like_sf"/>
</dbReference>
<dbReference type="FunFam" id="3.90.870.10:FF:000001">
    <property type="entry name" value="Riboflavin biosynthesis protein RibBA"/>
    <property type="match status" value="1"/>
</dbReference>
<evidence type="ECO:0000256" key="16">
    <source>
        <dbReference type="ARBA" id="ARBA00023268"/>
    </source>
</evidence>
<feature type="binding site" evidence="19">
    <location>
        <position position="255"/>
    </location>
    <ligand>
        <name>Zn(2+)</name>
        <dbReference type="ChEBI" id="CHEBI:29105"/>
        <note>catalytic</note>
    </ligand>
</feature>
<dbReference type="GO" id="GO:0005829">
    <property type="term" value="C:cytosol"/>
    <property type="evidence" value="ECO:0007669"/>
    <property type="project" value="TreeGrafter"/>
</dbReference>
<dbReference type="GO" id="GO:0008686">
    <property type="term" value="F:3,4-dihydroxy-2-butanone-4-phosphate synthase activity"/>
    <property type="evidence" value="ECO:0007669"/>
    <property type="project" value="UniProtKB-UniRule"/>
</dbReference>
<dbReference type="Proteomes" id="UP000030528">
    <property type="component" value="Unassembled WGS sequence"/>
</dbReference>
<feature type="active site" description="Nucleophile; for GTP cyclohydrolase activity" evidence="19">
    <location>
        <position position="329"/>
    </location>
</feature>
<evidence type="ECO:0000256" key="10">
    <source>
        <dbReference type="ARBA" id="ARBA00022801"/>
    </source>
</evidence>
<keyword evidence="8 19" id="KW-0479">Metal-binding</keyword>
<dbReference type="Pfam" id="PF00925">
    <property type="entry name" value="GTP_cyclohydro2"/>
    <property type="match status" value="1"/>
</dbReference>
<evidence type="ECO:0000313" key="22">
    <source>
        <dbReference type="Proteomes" id="UP000030528"/>
    </source>
</evidence>
<comment type="pathway">
    <text evidence="5 19">Cofactor biosynthesis; riboflavin biosynthesis; 2-hydroxy-3-oxobutyl phosphate from D-ribulose 5-phosphate: step 1/1.</text>
</comment>
<dbReference type="NCBIfam" id="TIGR00506">
    <property type="entry name" value="ribB"/>
    <property type="match status" value="1"/>
</dbReference>
<dbReference type="Gene3D" id="3.90.870.10">
    <property type="entry name" value="DHBP synthase"/>
    <property type="match status" value="1"/>
</dbReference>
<comment type="caution">
    <text evidence="21">The sequence shown here is derived from an EMBL/GenBank/DDBJ whole genome shotgun (WGS) entry which is preliminary data.</text>
</comment>
<evidence type="ECO:0000256" key="18">
    <source>
        <dbReference type="ARBA" id="ARBA00049295"/>
    </source>
</evidence>
<proteinExistence type="inferred from homology"/>
<dbReference type="PANTHER" id="PTHR21327:SF18">
    <property type="entry name" value="3,4-DIHYDROXY-2-BUTANONE 4-PHOSPHATE SYNTHASE"/>
    <property type="match status" value="1"/>
</dbReference>
<dbReference type="InterPro" id="IPR032677">
    <property type="entry name" value="GTP_cyclohydro_II"/>
</dbReference>
<keyword evidence="15 19" id="KW-0456">Lyase</keyword>
<feature type="binding site" evidence="19">
    <location>
        <position position="355"/>
    </location>
    <ligand>
        <name>GTP</name>
        <dbReference type="ChEBI" id="CHEBI:37565"/>
    </ligand>
</feature>
<evidence type="ECO:0000256" key="4">
    <source>
        <dbReference type="ARBA" id="ARBA00004853"/>
    </source>
</evidence>
<evidence type="ECO:0000256" key="13">
    <source>
        <dbReference type="ARBA" id="ARBA00023134"/>
    </source>
</evidence>
<dbReference type="GO" id="GO:0030145">
    <property type="term" value="F:manganese ion binding"/>
    <property type="evidence" value="ECO:0007669"/>
    <property type="project" value="UniProtKB-UniRule"/>
</dbReference>
<name>A0A0A5GP98_9BACI</name>
<dbReference type="eggNOG" id="COG0807">
    <property type="taxonomic scope" value="Bacteria"/>
</dbReference>
<keyword evidence="10 19" id="KW-0378">Hydrolase</keyword>
<dbReference type="OrthoDB" id="9793111at2"/>
<feature type="site" description="Essential for DHBP synthase activity" evidence="19">
    <location>
        <position position="124"/>
    </location>
</feature>
<dbReference type="NCBIfam" id="TIGR00505">
    <property type="entry name" value="ribA"/>
    <property type="match status" value="1"/>
</dbReference>
<feature type="binding site" evidence="19">
    <location>
        <position position="27"/>
    </location>
    <ligand>
        <name>Mg(2+)</name>
        <dbReference type="ChEBI" id="CHEBI:18420"/>
        <label>1</label>
    </ligand>
</feature>
<keyword evidence="12 19" id="KW-0460">Magnesium</keyword>
<feature type="binding site" evidence="19">
    <location>
        <begin position="250"/>
        <end position="254"/>
    </location>
    <ligand>
        <name>GTP</name>
        <dbReference type="ChEBI" id="CHEBI:37565"/>
    </ligand>
</feature>
<dbReference type="InterPro" id="IPR016299">
    <property type="entry name" value="Riboflavin_synth_RibBA"/>
</dbReference>
<dbReference type="HAMAP" id="MF_01283">
    <property type="entry name" value="RibBA"/>
    <property type="match status" value="1"/>
</dbReference>
<dbReference type="GO" id="GO:0005525">
    <property type="term" value="F:GTP binding"/>
    <property type="evidence" value="ECO:0007669"/>
    <property type="project" value="UniProtKB-KW"/>
</dbReference>
<dbReference type="GO" id="GO:0000287">
    <property type="term" value="F:magnesium ion binding"/>
    <property type="evidence" value="ECO:0007669"/>
    <property type="project" value="UniProtKB-UniRule"/>
</dbReference>
<dbReference type="EC" id="4.1.99.12" evidence="19"/>
<feature type="binding site" evidence="19">
    <location>
        <position position="162"/>
    </location>
    <ligand>
        <name>D-ribulose 5-phosphate</name>
        <dbReference type="ChEBI" id="CHEBI:58121"/>
    </ligand>
</feature>